<evidence type="ECO:0008006" key="4">
    <source>
        <dbReference type="Google" id="ProtNLM"/>
    </source>
</evidence>
<dbReference type="AlphaFoldDB" id="A0A2R4VUH2"/>
<keyword evidence="3" id="KW-1185">Reference proteome</keyword>
<evidence type="ECO:0000313" key="3">
    <source>
        <dbReference type="Proteomes" id="UP000077405"/>
    </source>
</evidence>
<dbReference type="Gene3D" id="1.25.40.10">
    <property type="entry name" value="Tetratricopeptide repeat domain"/>
    <property type="match status" value="1"/>
</dbReference>
<evidence type="ECO:0000313" key="2">
    <source>
        <dbReference type="EMBL" id="AWB08077.1"/>
    </source>
</evidence>
<dbReference type="SMART" id="SM00028">
    <property type="entry name" value="TPR"/>
    <property type="match status" value="3"/>
</dbReference>
<dbReference type="Proteomes" id="UP000077405">
    <property type="component" value="Plasmid pYZ4"/>
</dbReference>
<keyword evidence="1" id="KW-0802">TPR repeat</keyword>
<feature type="repeat" description="TPR" evidence="1">
    <location>
        <begin position="127"/>
        <end position="160"/>
    </location>
</feature>
<dbReference type="InterPro" id="IPR019734">
    <property type="entry name" value="TPR_rpt"/>
</dbReference>
<keyword evidence="2" id="KW-0614">Plasmid</keyword>
<gene>
    <name evidence="2" type="ORF">A6A40_23850</name>
</gene>
<dbReference type="PROSITE" id="PS50005">
    <property type="entry name" value="TPR"/>
    <property type="match status" value="1"/>
</dbReference>
<reference evidence="2 3" key="1">
    <citation type="submission" date="2018-04" db="EMBL/GenBank/DDBJ databases">
        <title>Complete genome sequence of the nitrogen-fixing bacterium Azospirillum humicireducens type strain SgZ-5.</title>
        <authorList>
            <person name="Yu Z."/>
        </authorList>
    </citation>
    <scope>NUCLEOTIDE SEQUENCE [LARGE SCALE GENOMIC DNA]</scope>
    <source>
        <strain evidence="2 3">SgZ-5</strain>
        <plasmid evidence="2 3">pYZ4</plasmid>
    </source>
</reference>
<dbReference type="KEGG" id="ahu:A6A40_23850"/>
<evidence type="ECO:0000256" key="1">
    <source>
        <dbReference type="PROSITE-ProRule" id="PRU00339"/>
    </source>
</evidence>
<geneLocation type="plasmid" evidence="2 3">
    <name>pYZ4</name>
</geneLocation>
<name>A0A2R4VUH2_9PROT</name>
<accession>A0A2R4VUH2</accession>
<protein>
    <recommendedName>
        <fullName evidence="4">Tetratricopeptide repeat protein</fullName>
    </recommendedName>
</protein>
<dbReference type="EMBL" id="CP028905">
    <property type="protein sequence ID" value="AWB08077.1"/>
    <property type="molecule type" value="Genomic_DNA"/>
</dbReference>
<sequence length="364" mass="40361">MADAIAVEAATHDPDFAKKMQLVRELALLAQGRADDFRASIQVSWPSLCVDDRKILEQAVTTLILETRSAVQASQNLSYVEAMEQVDSTSGLWMLHRARLLGWMEREAEGIAILNTLVNRLSSKQLADVWATYGQRKSWAGLYQEAAVYLERAFGLDPEDVDSGRMLAIAWMMLEEFDGMDRVLRQIELLAPDDLELVQIRAQWCMATGKLDRALELCSKAKVGLPPRQAYQSWCFSAFIHLSQNDSAMAMVDLAEAERLAAGYRWGEIWTKSSRGVGLALCRDGKEGIALGEAALAACNAGGGPVGWVLVNLALSYMGVGRQREAETMIREAVHRDGSNLRHEARLRPWATQRLIAVLDGIKL</sequence>
<dbReference type="SUPFAM" id="SSF48452">
    <property type="entry name" value="TPR-like"/>
    <property type="match status" value="1"/>
</dbReference>
<organism evidence="2 3">
    <name type="scientific">Azospirillum humicireducens</name>
    <dbReference type="NCBI Taxonomy" id="1226968"/>
    <lineage>
        <taxon>Bacteria</taxon>
        <taxon>Pseudomonadati</taxon>
        <taxon>Pseudomonadota</taxon>
        <taxon>Alphaproteobacteria</taxon>
        <taxon>Rhodospirillales</taxon>
        <taxon>Azospirillaceae</taxon>
        <taxon>Azospirillum</taxon>
    </lineage>
</organism>
<dbReference type="InterPro" id="IPR011990">
    <property type="entry name" value="TPR-like_helical_dom_sf"/>
</dbReference>
<proteinExistence type="predicted"/>